<evidence type="ECO:0000313" key="2">
    <source>
        <dbReference type="Proteomes" id="UP000004259"/>
    </source>
</evidence>
<dbReference type="Proteomes" id="UP000004259">
    <property type="component" value="Unassembled WGS sequence"/>
</dbReference>
<sequence length="154" mass="17335">MIRLSFIKILPESSDKLNSLKGWNKLSEAQKILAEHKGVVFALDDGESIKAASVIVFDMGDEVLTTALRKLYLADLYADMETESEYKGMMLEYTINQAAYMGYDNMSVIVKSGNLTTLKFFAYHGFDKIIRVDEKNGDVVLQRNVKTVMKCCGK</sequence>
<reference evidence="1 2" key="1">
    <citation type="submission" date="2011-02" db="EMBL/GenBank/DDBJ databases">
        <authorList>
            <person name="Nelson K.E."/>
            <person name="Sutton G."/>
            <person name="Torralba M."/>
            <person name="Durkin S."/>
            <person name="Harkins D."/>
            <person name="Montgomery R."/>
            <person name="Ziemer C."/>
            <person name="Klaassens E."/>
            <person name="Ocuiv P."/>
            <person name="Morrison M."/>
        </authorList>
    </citation>
    <scope>NUCLEOTIDE SEQUENCE [LARGE SCALE GENOMIC DNA]</scope>
    <source>
        <strain evidence="1 2">8</strain>
    </source>
</reference>
<dbReference type="AlphaFoldDB" id="E9SC21"/>
<keyword evidence="2" id="KW-1185">Reference proteome</keyword>
<dbReference type="EMBL" id="ADKM02000075">
    <property type="protein sequence ID" value="EGC03144.1"/>
    <property type="molecule type" value="Genomic_DNA"/>
</dbReference>
<gene>
    <name evidence="1" type="ORF">CUS_6838</name>
</gene>
<name>E9SC21_RUMAL</name>
<dbReference type="RefSeq" id="WP_002849275.1">
    <property type="nucleotide sequence ID" value="NZ_ADKM02000075.1"/>
</dbReference>
<evidence type="ECO:0008006" key="3">
    <source>
        <dbReference type="Google" id="ProtNLM"/>
    </source>
</evidence>
<evidence type="ECO:0000313" key="1">
    <source>
        <dbReference type="EMBL" id="EGC03144.1"/>
    </source>
</evidence>
<dbReference type="OrthoDB" id="1820571at2"/>
<dbReference type="STRING" id="246199.CUS_6838"/>
<proteinExistence type="predicted"/>
<comment type="caution">
    <text evidence="1">The sequence shown here is derived from an EMBL/GenBank/DDBJ whole genome shotgun (WGS) entry which is preliminary data.</text>
</comment>
<protein>
    <recommendedName>
        <fullName evidence="3">N-acetyltransferase domain-containing protein</fullName>
    </recommendedName>
</protein>
<accession>E9SC21</accession>
<organism evidence="1 2">
    <name type="scientific">Ruminococcus albus 8</name>
    <dbReference type="NCBI Taxonomy" id="246199"/>
    <lineage>
        <taxon>Bacteria</taxon>
        <taxon>Bacillati</taxon>
        <taxon>Bacillota</taxon>
        <taxon>Clostridia</taxon>
        <taxon>Eubacteriales</taxon>
        <taxon>Oscillospiraceae</taxon>
        <taxon>Ruminococcus</taxon>
    </lineage>
</organism>